<keyword evidence="2 8" id="KW-0808">Transferase</keyword>
<dbReference type="GO" id="GO:0006227">
    <property type="term" value="P:dUDP biosynthetic process"/>
    <property type="evidence" value="ECO:0007669"/>
    <property type="project" value="TreeGrafter"/>
</dbReference>
<organism evidence="10 11">
    <name type="scientific">Candidatus Spechtbacteria bacterium RIFCSPLOWO2_01_FULL_46_10</name>
    <dbReference type="NCBI Taxonomy" id="1802163"/>
    <lineage>
        <taxon>Bacteria</taxon>
        <taxon>Candidatus Spechtiibacteriota</taxon>
    </lineage>
</organism>
<dbReference type="Gene3D" id="3.40.50.300">
    <property type="entry name" value="P-loop containing nucleotide triphosphate hydrolases"/>
    <property type="match status" value="1"/>
</dbReference>
<dbReference type="GO" id="GO:0005524">
    <property type="term" value="F:ATP binding"/>
    <property type="evidence" value="ECO:0007669"/>
    <property type="project" value="UniProtKB-UniRule"/>
</dbReference>
<evidence type="ECO:0000313" key="11">
    <source>
        <dbReference type="Proteomes" id="UP000179153"/>
    </source>
</evidence>
<dbReference type="PANTHER" id="PTHR10344:SF4">
    <property type="entry name" value="UMP-CMP KINASE 2, MITOCHONDRIAL"/>
    <property type="match status" value="1"/>
</dbReference>
<comment type="catalytic activity">
    <reaction evidence="7 8">
        <text>dTMP + ATP = dTDP + ADP</text>
        <dbReference type="Rhea" id="RHEA:13517"/>
        <dbReference type="ChEBI" id="CHEBI:30616"/>
        <dbReference type="ChEBI" id="CHEBI:58369"/>
        <dbReference type="ChEBI" id="CHEBI:63528"/>
        <dbReference type="ChEBI" id="CHEBI:456216"/>
        <dbReference type="EC" id="2.7.4.9"/>
    </reaction>
</comment>
<dbReference type="InterPro" id="IPR039430">
    <property type="entry name" value="Thymidylate_kin-like_dom"/>
</dbReference>
<comment type="caution">
    <text evidence="8">Lacks conserved residue(s) required for the propagation of feature annotation.</text>
</comment>
<sequence length="230" mass="26077">MRGKFIVIDGADATGKGTQVALLQERLEQKGYSVKVVDFPQYGKPSAWFAERYLNGDFGSAEAVGPFQASVFFAVDRYASKSEIEYWLEGGGIILSNRYVAANLGHQGSKIDNIENRKKLWDWILNFEHEIMGIPRPDKNFILYLPPEVAFEAVETKGERAYLTAGKKRDVHEQDPGHFRKTTEAFLELASTFPEEFEVIDTTKDGTRLTPRETLEVLWARIEPLIKKEG</sequence>
<gene>
    <name evidence="8" type="primary">tmk</name>
    <name evidence="10" type="ORF">A2932_02380</name>
</gene>
<reference evidence="10 11" key="1">
    <citation type="journal article" date="2016" name="Nat. Commun.">
        <title>Thousands of microbial genomes shed light on interconnected biogeochemical processes in an aquifer system.</title>
        <authorList>
            <person name="Anantharaman K."/>
            <person name="Brown C.T."/>
            <person name="Hug L.A."/>
            <person name="Sharon I."/>
            <person name="Castelle C.J."/>
            <person name="Probst A.J."/>
            <person name="Thomas B.C."/>
            <person name="Singh A."/>
            <person name="Wilkins M.J."/>
            <person name="Karaoz U."/>
            <person name="Brodie E.L."/>
            <person name="Williams K.H."/>
            <person name="Hubbard S.S."/>
            <person name="Banfield J.F."/>
        </authorList>
    </citation>
    <scope>NUCLEOTIDE SEQUENCE [LARGE SCALE GENOMIC DNA]</scope>
</reference>
<evidence type="ECO:0000256" key="8">
    <source>
        <dbReference type="HAMAP-Rule" id="MF_00165"/>
    </source>
</evidence>
<dbReference type="Pfam" id="PF02223">
    <property type="entry name" value="Thymidylate_kin"/>
    <property type="match status" value="1"/>
</dbReference>
<comment type="caution">
    <text evidence="10">The sequence shown here is derived from an EMBL/GenBank/DDBJ whole genome shotgun (WGS) entry which is preliminary data.</text>
</comment>
<evidence type="ECO:0000256" key="4">
    <source>
        <dbReference type="ARBA" id="ARBA00022741"/>
    </source>
</evidence>
<accession>A0A1G2HE72</accession>
<evidence type="ECO:0000256" key="7">
    <source>
        <dbReference type="ARBA" id="ARBA00048743"/>
    </source>
</evidence>
<proteinExistence type="inferred from homology"/>
<evidence type="ECO:0000256" key="1">
    <source>
        <dbReference type="ARBA" id="ARBA00009776"/>
    </source>
</evidence>
<evidence type="ECO:0000256" key="3">
    <source>
        <dbReference type="ARBA" id="ARBA00022727"/>
    </source>
</evidence>
<evidence type="ECO:0000256" key="2">
    <source>
        <dbReference type="ARBA" id="ARBA00022679"/>
    </source>
</evidence>
<dbReference type="HAMAP" id="MF_00165">
    <property type="entry name" value="Thymidylate_kinase"/>
    <property type="match status" value="1"/>
</dbReference>
<dbReference type="Proteomes" id="UP000179153">
    <property type="component" value="Unassembled WGS sequence"/>
</dbReference>
<protein>
    <recommendedName>
        <fullName evidence="8">Thymidylate kinase</fullName>
        <ecNumber evidence="8">2.7.4.9</ecNumber>
    </recommendedName>
    <alternativeName>
        <fullName evidence="8">dTMP kinase</fullName>
    </alternativeName>
</protein>
<dbReference type="EMBL" id="MHOI01000036">
    <property type="protein sequence ID" value="OGZ60783.1"/>
    <property type="molecule type" value="Genomic_DNA"/>
</dbReference>
<evidence type="ECO:0000256" key="5">
    <source>
        <dbReference type="ARBA" id="ARBA00022777"/>
    </source>
</evidence>
<dbReference type="GO" id="GO:0005829">
    <property type="term" value="C:cytosol"/>
    <property type="evidence" value="ECO:0007669"/>
    <property type="project" value="TreeGrafter"/>
</dbReference>
<dbReference type="GO" id="GO:0004798">
    <property type="term" value="F:dTMP kinase activity"/>
    <property type="evidence" value="ECO:0007669"/>
    <property type="project" value="UniProtKB-UniRule"/>
</dbReference>
<dbReference type="AlphaFoldDB" id="A0A1G2HE72"/>
<keyword evidence="4 8" id="KW-0547">Nucleotide-binding</keyword>
<dbReference type="InterPro" id="IPR027417">
    <property type="entry name" value="P-loop_NTPase"/>
</dbReference>
<dbReference type="GO" id="GO:0006235">
    <property type="term" value="P:dTTP biosynthetic process"/>
    <property type="evidence" value="ECO:0007669"/>
    <property type="project" value="UniProtKB-UniRule"/>
</dbReference>
<feature type="domain" description="Thymidylate kinase-like" evidence="9">
    <location>
        <begin position="8"/>
        <end position="205"/>
    </location>
</feature>
<dbReference type="PANTHER" id="PTHR10344">
    <property type="entry name" value="THYMIDYLATE KINASE"/>
    <property type="match status" value="1"/>
</dbReference>
<keyword evidence="3 8" id="KW-0545">Nucleotide biosynthesis</keyword>
<dbReference type="EC" id="2.7.4.9" evidence="8"/>
<dbReference type="STRING" id="1802163.A2932_02380"/>
<comment type="similarity">
    <text evidence="1 8">Belongs to the thymidylate kinase family.</text>
</comment>
<dbReference type="InterPro" id="IPR018094">
    <property type="entry name" value="Thymidylate_kinase"/>
</dbReference>
<dbReference type="GO" id="GO:0006233">
    <property type="term" value="P:dTDP biosynthetic process"/>
    <property type="evidence" value="ECO:0007669"/>
    <property type="project" value="InterPro"/>
</dbReference>
<comment type="function">
    <text evidence="8">Phosphorylation of dTMP to form dTDP in both de novo and salvage pathways of dTTP synthesis.</text>
</comment>
<evidence type="ECO:0000256" key="6">
    <source>
        <dbReference type="ARBA" id="ARBA00022840"/>
    </source>
</evidence>
<name>A0A1G2HE72_9BACT</name>
<evidence type="ECO:0000313" key="10">
    <source>
        <dbReference type="EMBL" id="OGZ60783.1"/>
    </source>
</evidence>
<keyword evidence="5 8" id="KW-0418">Kinase</keyword>
<dbReference type="CDD" id="cd01672">
    <property type="entry name" value="TMPK"/>
    <property type="match status" value="1"/>
</dbReference>
<keyword evidence="6 8" id="KW-0067">ATP-binding</keyword>
<evidence type="ECO:0000259" key="9">
    <source>
        <dbReference type="Pfam" id="PF02223"/>
    </source>
</evidence>
<dbReference type="SUPFAM" id="SSF52540">
    <property type="entry name" value="P-loop containing nucleoside triphosphate hydrolases"/>
    <property type="match status" value="1"/>
</dbReference>